<dbReference type="Proteomes" id="UP000271098">
    <property type="component" value="Unassembled WGS sequence"/>
</dbReference>
<dbReference type="Gene3D" id="1.10.287.110">
    <property type="entry name" value="DnaJ domain"/>
    <property type="match status" value="1"/>
</dbReference>
<dbReference type="GO" id="GO:2000641">
    <property type="term" value="P:regulation of early endosome to late endosome transport"/>
    <property type="evidence" value="ECO:0007669"/>
    <property type="project" value="InterPro"/>
</dbReference>
<dbReference type="AlphaFoldDB" id="A0A3P7PNP9"/>
<dbReference type="PANTHER" id="PTHR36983">
    <property type="entry name" value="DNAJ HOMOLOG SUBFAMILY C MEMBER 13"/>
    <property type="match status" value="1"/>
</dbReference>
<dbReference type="GO" id="GO:0006898">
    <property type="term" value="P:receptor-mediated endocytosis"/>
    <property type="evidence" value="ECO:0007669"/>
    <property type="project" value="TreeGrafter"/>
</dbReference>
<gene>
    <name evidence="2" type="ORF">GPUH_LOCUS12873</name>
</gene>
<dbReference type="GO" id="GO:0010008">
    <property type="term" value="C:endosome membrane"/>
    <property type="evidence" value="ECO:0007669"/>
    <property type="project" value="TreeGrafter"/>
</dbReference>
<accession>A0A3P7PNP9</accession>
<dbReference type="InterPro" id="IPR036869">
    <property type="entry name" value="J_dom_sf"/>
</dbReference>
<protein>
    <recommendedName>
        <fullName evidence="1">J domain-containing protein</fullName>
    </recommendedName>
</protein>
<dbReference type="InterPro" id="IPR001623">
    <property type="entry name" value="DnaJ_domain"/>
</dbReference>
<sequence length="366" mass="41853">MYLNEYGPEKFAQTFLGEYDNPEIIWNNEMRRHMIERIAVHISDFSVRLPCNIKALYQYCPIPAIDYPQLDGELFCHVTFLRSCLAAWLDEIDKKPPAMSLEQACATLQLSSDEATWTDKAVVRRAYFKLAQKYHPDKNPEGRELFEQITAAYELLSSNVQHSTLPDLQRIILCLQAQSLVYMRHSKAKDDALFAEGGGRLLSAAVELCRYTLISSALNAEQLRRDAGLEALQLAFERCVPMVTLSSKEDDMVVQHLPYLACAAAECVCSLAVCTMLQMHLFQAGVIWQLVPHLFQYDYTLDEGELNLTEFDFNRPKSIEFELNEFDFELYYSNGKTTSLITNLEVGWNLHSITQQGSEFKFSYVG</sequence>
<dbReference type="Pfam" id="PF00226">
    <property type="entry name" value="DnaJ"/>
    <property type="match status" value="1"/>
</dbReference>
<proteinExistence type="predicted"/>
<dbReference type="OrthoDB" id="69656at2759"/>
<dbReference type="InterPro" id="IPR044978">
    <property type="entry name" value="GRV2/DNAJC13"/>
</dbReference>
<organism evidence="2 3">
    <name type="scientific">Gongylonema pulchrum</name>
    <dbReference type="NCBI Taxonomy" id="637853"/>
    <lineage>
        <taxon>Eukaryota</taxon>
        <taxon>Metazoa</taxon>
        <taxon>Ecdysozoa</taxon>
        <taxon>Nematoda</taxon>
        <taxon>Chromadorea</taxon>
        <taxon>Rhabditida</taxon>
        <taxon>Spirurina</taxon>
        <taxon>Spiruromorpha</taxon>
        <taxon>Spiruroidea</taxon>
        <taxon>Gongylonematidae</taxon>
        <taxon>Gongylonema</taxon>
    </lineage>
</organism>
<evidence type="ECO:0000313" key="3">
    <source>
        <dbReference type="Proteomes" id="UP000271098"/>
    </source>
</evidence>
<dbReference type="FunFam" id="1.10.287.110:FF:000007">
    <property type="entry name" value="DnaJ (Hsp40) homolog, subfamily C, member 13"/>
    <property type="match status" value="1"/>
</dbReference>
<dbReference type="SMART" id="SM00271">
    <property type="entry name" value="DnaJ"/>
    <property type="match status" value="1"/>
</dbReference>
<name>A0A3P7PNP9_9BILA</name>
<reference evidence="2 3" key="1">
    <citation type="submission" date="2018-11" db="EMBL/GenBank/DDBJ databases">
        <authorList>
            <consortium name="Pathogen Informatics"/>
        </authorList>
    </citation>
    <scope>NUCLEOTIDE SEQUENCE [LARGE SCALE GENOMIC DNA]</scope>
</reference>
<feature type="domain" description="J" evidence="1">
    <location>
        <begin position="103"/>
        <end position="161"/>
    </location>
</feature>
<dbReference type="PANTHER" id="PTHR36983:SF2">
    <property type="entry name" value="DNAJ HOMOLOG SUBFAMILY C MEMBER 13"/>
    <property type="match status" value="1"/>
</dbReference>
<dbReference type="CDD" id="cd06257">
    <property type="entry name" value="DnaJ"/>
    <property type="match status" value="1"/>
</dbReference>
<evidence type="ECO:0000313" key="2">
    <source>
        <dbReference type="EMBL" id="VDN21199.1"/>
    </source>
</evidence>
<dbReference type="EMBL" id="UYRT01079682">
    <property type="protein sequence ID" value="VDN21199.1"/>
    <property type="molecule type" value="Genomic_DNA"/>
</dbReference>
<dbReference type="SUPFAM" id="SSF46565">
    <property type="entry name" value="Chaperone J-domain"/>
    <property type="match status" value="1"/>
</dbReference>
<dbReference type="GO" id="GO:0007032">
    <property type="term" value="P:endosome organization"/>
    <property type="evidence" value="ECO:0007669"/>
    <property type="project" value="InterPro"/>
</dbReference>
<evidence type="ECO:0000259" key="1">
    <source>
        <dbReference type="PROSITE" id="PS50076"/>
    </source>
</evidence>
<keyword evidence="3" id="KW-1185">Reference proteome</keyword>
<dbReference type="PROSITE" id="PS50076">
    <property type="entry name" value="DNAJ_2"/>
    <property type="match status" value="1"/>
</dbReference>